<dbReference type="PANTHER" id="PTHR30603:SF17">
    <property type="entry name" value="RNA POLYMERASE SIGMA-G FACTOR"/>
    <property type="match status" value="1"/>
</dbReference>
<dbReference type="InterPro" id="IPR050239">
    <property type="entry name" value="Sigma-70_RNA_pol_init_factors"/>
</dbReference>
<organism evidence="8 9">
    <name type="scientific">Peptacetobacter hominis</name>
    <dbReference type="NCBI Taxonomy" id="2743610"/>
    <lineage>
        <taxon>Bacteria</taxon>
        <taxon>Bacillati</taxon>
        <taxon>Bacillota</taxon>
        <taxon>Clostridia</taxon>
        <taxon>Peptostreptococcales</taxon>
        <taxon>Peptostreptococcaceae</taxon>
        <taxon>Peptacetobacter</taxon>
    </lineage>
</organism>
<dbReference type="InterPro" id="IPR007630">
    <property type="entry name" value="RNA_pol_sigma70_r4"/>
</dbReference>
<dbReference type="PANTHER" id="PTHR30603">
    <property type="entry name" value="RNA POLYMERASE SIGMA FACTOR RPO"/>
    <property type="match status" value="1"/>
</dbReference>
<comment type="function">
    <text evidence="5">Sigma factors are initiation factors that promote the attachment of RNA polymerase to specific initiation sites and are then released.</text>
</comment>
<dbReference type="GO" id="GO:0016987">
    <property type="term" value="F:sigma factor activity"/>
    <property type="evidence" value="ECO:0007669"/>
    <property type="project" value="UniProtKB-KW"/>
</dbReference>
<dbReference type="GO" id="GO:0006352">
    <property type="term" value="P:DNA-templated transcription initiation"/>
    <property type="evidence" value="ECO:0007669"/>
    <property type="project" value="InterPro"/>
</dbReference>
<reference evidence="8 9" key="1">
    <citation type="submission" date="2019-02" db="EMBL/GenBank/DDBJ databases">
        <title>Peptostreptococcaceae bacterium ZHW00191 nov., a new bacterium isolated from the human gut.</title>
        <authorList>
            <person name="Zhou H.-W."/>
            <person name="Chen X.-J."/>
        </authorList>
    </citation>
    <scope>NUCLEOTIDE SEQUENCE [LARGE SCALE GENOMIC DNA]</scope>
    <source>
        <strain evidence="8 9">ZHW00191</strain>
    </source>
</reference>
<dbReference type="Pfam" id="PF04545">
    <property type="entry name" value="Sigma70_r4"/>
    <property type="match status" value="1"/>
</dbReference>
<evidence type="ECO:0000313" key="8">
    <source>
        <dbReference type="EMBL" id="TQQ84894.1"/>
    </source>
</evidence>
<evidence type="ECO:0000256" key="5">
    <source>
        <dbReference type="RuleBase" id="RU362124"/>
    </source>
</evidence>
<evidence type="ECO:0000259" key="7">
    <source>
        <dbReference type="PROSITE" id="PS00716"/>
    </source>
</evidence>
<comment type="caution">
    <text evidence="8">The sequence shown here is derived from an EMBL/GenBank/DDBJ whole genome shotgun (WGS) entry which is preliminary data.</text>
</comment>
<dbReference type="AlphaFoldDB" id="A0A544QW30"/>
<evidence type="ECO:0000256" key="3">
    <source>
        <dbReference type="ARBA" id="ARBA00023125"/>
    </source>
</evidence>
<dbReference type="Gene3D" id="1.20.120.1810">
    <property type="match status" value="1"/>
</dbReference>
<dbReference type="Gene3D" id="1.10.10.10">
    <property type="entry name" value="Winged helix-like DNA-binding domain superfamily/Winged helix DNA-binding domain"/>
    <property type="match status" value="2"/>
</dbReference>
<protein>
    <recommendedName>
        <fullName evidence="5">RNA polymerase sigma factor</fullName>
    </recommendedName>
</protein>
<gene>
    <name evidence="8" type="ORF">EXD82_04530</name>
</gene>
<name>A0A544QW30_9FIRM</name>
<keyword evidence="2 5" id="KW-0731">Sigma factor</keyword>
<keyword evidence="4 5" id="KW-0804">Transcription</keyword>
<dbReference type="InterPro" id="IPR013324">
    <property type="entry name" value="RNA_pol_sigma_r3/r4-like"/>
</dbReference>
<dbReference type="InterPro" id="IPR007627">
    <property type="entry name" value="RNA_pol_sigma70_r2"/>
</dbReference>
<dbReference type="SUPFAM" id="SSF88659">
    <property type="entry name" value="Sigma3 and sigma4 domains of RNA polymerase sigma factors"/>
    <property type="match status" value="2"/>
</dbReference>
<evidence type="ECO:0000259" key="6">
    <source>
        <dbReference type="PROSITE" id="PS00715"/>
    </source>
</evidence>
<dbReference type="OrthoDB" id="9809557at2"/>
<dbReference type="InterPro" id="IPR000943">
    <property type="entry name" value="RNA_pol_sigma70"/>
</dbReference>
<comment type="similarity">
    <text evidence="5">Belongs to the sigma-70 factor family.</text>
</comment>
<dbReference type="EMBL" id="SGJB01000006">
    <property type="protein sequence ID" value="TQQ84894.1"/>
    <property type="molecule type" value="Genomic_DNA"/>
</dbReference>
<keyword evidence="1 5" id="KW-0805">Transcription regulation</keyword>
<evidence type="ECO:0000313" key="9">
    <source>
        <dbReference type="Proteomes" id="UP000317863"/>
    </source>
</evidence>
<dbReference type="GO" id="GO:0003677">
    <property type="term" value="F:DNA binding"/>
    <property type="evidence" value="ECO:0007669"/>
    <property type="project" value="UniProtKB-KW"/>
</dbReference>
<evidence type="ECO:0000256" key="4">
    <source>
        <dbReference type="ARBA" id="ARBA00023163"/>
    </source>
</evidence>
<sequence>MYMKEVSASEEKSSVVPEDELLEHSEIMRLVAKSQKGDIDARQILVSRNMGLVRSVVRKYRDSGKEQDDLIQLGCMGLLKAILRFDMNFNVKFSTYAVPKIEGEIKRYLRDDGIIRVSRSLKEKGLKIKKEKELFLKQYGKDASSSEIAERLDMDIKEVIDVEKSNLYIESIDECRESEDGGTINYVDLMRINERDESDYTVDRLYLETLINRIPMKSRTVIRQKYFMDKTQNEIGNCLGVSQVQISRMEKKAIETMRKLAETDVKYEKGII</sequence>
<proteinExistence type="inferred from homology"/>
<dbReference type="PROSITE" id="PS00716">
    <property type="entry name" value="SIGMA70_2"/>
    <property type="match status" value="1"/>
</dbReference>
<dbReference type="RefSeq" id="WP_142535724.1">
    <property type="nucleotide sequence ID" value="NZ_SGJB01000006.1"/>
</dbReference>
<accession>A0A544QW30</accession>
<dbReference type="PRINTS" id="PR00046">
    <property type="entry name" value="SIGMA70FCT"/>
</dbReference>
<dbReference type="InterPro" id="IPR014284">
    <property type="entry name" value="RNA_pol_sigma-70_dom"/>
</dbReference>
<evidence type="ECO:0000256" key="2">
    <source>
        <dbReference type="ARBA" id="ARBA00023082"/>
    </source>
</evidence>
<dbReference type="InterPro" id="IPR036388">
    <property type="entry name" value="WH-like_DNA-bd_sf"/>
</dbReference>
<dbReference type="Proteomes" id="UP000317863">
    <property type="component" value="Unassembled WGS sequence"/>
</dbReference>
<keyword evidence="3 5" id="KW-0238">DNA-binding</keyword>
<dbReference type="NCBIfam" id="TIGR02937">
    <property type="entry name" value="sigma70-ECF"/>
    <property type="match status" value="1"/>
</dbReference>
<dbReference type="Pfam" id="PF04542">
    <property type="entry name" value="Sigma70_r2"/>
    <property type="match status" value="1"/>
</dbReference>
<evidence type="ECO:0000256" key="1">
    <source>
        <dbReference type="ARBA" id="ARBA00023015"/>
    </source>
</evidence>
<dbReference type="PIRSF" id="PIRSF000770">
    <property type="entry name" value="RNA_pol_sigma-SigE/K"/>
    <property type="match status" value="1"/>
</dbReference>
<keyword evidence="9" id="KW-1185">Reference proteome</keyword>
<dbReference type="SUPFAM" id="SSF88946">
    <property type="entry name" value="Sigma2 domain of RNA polymerase sigma factors"/>
    <property type="match status" value="1"/>
</dbReference>
<dbReference type="InterPro" id="IPR013325">
    <property type="entry name" value="RNA_pol_sigma_r2"/>
</dbReference>
<feature type="domain" description="RNA polymerase sigma-70" evidence="6">
    <location>
        <begin position="69"/>
        <end position="82"/>
    </location>
</feature>
<dbReference type="PROSITE" id="PS00715">
    <property type="entry name" value="SIGMA70_1"/>
    <property type="match status" value="1"/>
</dbReference>
<feature type="domain" description="RNA polymerase sigma-70" evidence="7">
    <location>
        <begin position="231"/>
        <end position="257"/>
    </location>
</feature>